<accession>A0A6S7B6W0</accession>
<evidence type="ECO:0000256" key="1">
    <source>
        <dbReference type="SAM" id="SignalP"/>
    </source>
</evidence>
<keyword evidence="4" id="KW-1185">Reference proteome</keyword>
<protein>
    <recommendedName>
        <fullName evidence="2">ABC-type transport auxiliary lipoprotein component domain-containing protein</fullName>
    </recommendedName>
</protein>
<dbReference type="Gene3D" id="3.40.50.10610">
    <property type="entry name" value="ABC-type transport auxiliary lipoprotein component"/>
    <property type="match status" value="1"/>
</dbReference>
<dbReference type="EMBL" id="CADIKK010000004">
    <property type="protein sequence ID" value="CAB3781406.1"/>
    <property type="molecule type" value="Genomic_DNA"/>
</dbReference>
<organism evidence="3 4">
    <name type="scientific">Paraburkholderia ultramafica</name>
    <dbReference type="NCBI Taxonomy" id="1544867"/>
    <lineage>
        <taxon>Bacteria</taxon>
        <taxon>Pseudomonadati</taxon>
        <taxon>Pseudomonadota</taxon>
        <taxon>Betaproteobacteria</taxon>
        <taxon>Burkholderiales</taxon>
        <taxon>Burkholderiaceae</taxon>
        <taxon>Paraburkholderia</taxon>
    </lineage>
</organism>
<evidence type="ECO:0000313" key="4">
    <source>
        <dbReference type="Proteomes" id="UP000494365"/>
    </source>
</evidence>
<dbReference type="AlphaFoldDB" id="A0A6S7B6W0"/>
<dbReference type="Pfam" id="PF03886">
    <property type="entry name" value="ABC_trans_aux"/>
    <property type="match status" value="1"/>
</dbReference>
<dbReference type="Proteomes" id="UP000494365">
    <property type="component" value="Unassembled WGS sequence"/>
</dbReference>
<feature type="domain" description="ABC-type transport auxiliary lipoprotein component" evidence="2">
    <location>
        <begin position="51"/>
        <end position="203"/>
    </location>
</feature>
<sequence>MMFARLPRPPRSLVRGAVYAGALAAAVAMAACSSPPSRFYTLGAEGAAGSAAPVSARTSAAPAWMIEVAPIDVPPQVTKNQLVVQTGPTQVKVLEEERWASLPGDEIRRALSTSLTQQLGTIDVYGTAHSDATPVYRVSMNVQRFESWPGSHALIDAVWSVRAVRSNTVMTCRSVVSEPVGGGAYDTLVDGHRQALAQISAQIGAAVQAMAAAVARGTTGGAAGKGAAVVVPACPSAGATTAAGG</sequence>
<evidence type="ECO:0000313" key="3">
    <source>
        <dbReference type="EMBL" id="CAB3781406.1"/>
    </source>
</evidence>
<dbReference type="RefSeq" id="WP_175148676.1">
    <property type="nucleotide sequence ID" value="NZ_CADIKK010000004.1"/>
</dbReference>
<dbReference type="InterPro" id="IPR005586">
    <property type="entry name" value="ABC_trans_aux"/>
</dbReference>
<evidence type="ECO:0000259" key="2">
    <source>
        <dbReference type="Pfam" id="PF03886"/>
    </source>
</evidence>
<gene>
    <name evidence="3" type="ORF">LMG28614_01250</name>
</gene>
<name>A0A6S7B6W0_9BURK</name>
<reference evidence="3 4" key="1">
    <citation type="submission" date="2020-04" db="EMBL/GenBank/DDBJ databases">
        <authorList>
            <person name="De Canck E."/>
        </authorList>
    </citation>
    <scope>NUCLEOTIDE SEQUENCE [LARGE SCALE GENOMIC DNA]</scope>
    <source>
        <strain evidence="3 4">LMG 28614</strain>
    </source>
</reference>
<dbReference type="SUPFAM" id="SSF159594">
    <property type="entry name" value="XCC0632-like"/>
    <property type="match status" value="1"/>
</dbReference>
<feature type="signal peptide" evidence="1">
    <location>
        <begin position="1"/>
        <end position="30"/>
    </location>
</feature>
<feature type="chain" id="PRO_5028863210" description="ABC-type transport auxiliary lipoprotein component domain-containing protein" evidence="1">
    <location>
        <begin position="31"/>
        <end position="245"/>
    </location>
</feature>
<keyword evidence="1" id="KW-0732">Signal</keyword>
<proteinExistence type="predicted"/>
<dbReference type="PROSITE" id="PS51257">
    <property type="entry name" value="PROKAR_LIPOPROTEIN"/>
    <property type="match status" value="1"/>
</dbReference>